<evidence type="ECO:0000256" key="2">
    <source>
        <dbReference type="ARBA" id="ARBA00022741"/>
    </source>
</evidence>
<evidence type="ECO:0000259" key="6">
    <source>
        <dbReference type="Pfam" id="PF01923"/>
    </source>
</evidence>
<feature type="domain" description="Cobalamin adenosyltransferase-like" evidence="6">
    <location>
        <begin position="3"/>
        <end position="194"/>
    </location>
</feature>
<dbReference type="PANTHER" id="PTHR12213">
    <property type="entry name" value="CORRINOID ADENOSYLTRANSFERASE"/>
    <property type="match status" value="1"/>
</dbReference>
<keyword evidence="3 4" id="KW-0067">ATP-binding</keyword>
<dbReference type="PANTHER" id="PTHR12213:SF0">
    <property type="entry name" value="CORRINOID ADENOSYLTRANSFERASE MMAB"/>
    <property type="match status" value="1"/>
</dbReference>
<proteinExistence type="inferred from homology"/>
<dbReference type="InterPro" id="IPR016030">
    <property type="entry name" value="CblAdoTrfase-like"/>
</dbReference>
<evidence type="ECO:0000256" key="3">
    <source>
        <dbReference type="ARBA" id="ARBA00022840"/>
    </source>
</evidence>
<dbReference type="InterPro" id="IPR029499">
    <property type="entry name" value="PduO-typ"/>
</dbReference>
<dbReference type="PATRIC" id="fig|1618411.3.peg.332"/>
<dbReference type="Gene3D" id="1.20.1200.10">
    <property type="entry name" value="Cobalamin adenosyltransferase-like"/>
    <property type="match status" value="1"/>
</dbReference>
<sequence>MKIYTKTGDSGTTSLFGGRRVGKDSARIAAYGTVDELNSLIGLIISDLQQYSSSERSESRSGSRPASQRGEQAQTITDNKKIVKKLLRIQSELFVLGADLATPADIKIKAPRIKKSFVIRLEREIDKWSASLPVLKNFILPGGGKVGSKLHLARSIARRAEWSLVALSKEETINKNTQMYINRLSDWFFVAARHVNKGERQEEKVWRGRG</sequence>
<accession>A0A0G0YW25</accession>
<comment type="caution">
    <text evidence="7">The sequence shown here is derived from an EMBL/GenBank/DDBJ whole genome shotgun (WGS) entry which is preliminary data.</text>
</comment>
<reference evidence="7 8" key="1">
    <citation type="journal article" date="2015" name="Nature">
        <title>rRNA introns, odd ribosomes, and small enigmatic genomes across a large radiation of phyla.</title>
        <authorList>
            <person name="Brown C.T."/>
            <person name="Hug L.A."/>
            <person name="Thomas B.C."/>
            <person name="Sharon I."/>
            <person name="Castelle C.J."/>
            <person name="Singh A."/>
            <person name="Wilkins M.J."/>
            <person name="Williams K.H."/>
            <person name="Banfield J.F."/>
        </authorList>
    </citation>
    <scope>NUCLEOTIDE SEQUENCE [LARGE SCALE GENOMIC DNA]</scope>
</reference>
<evidence type="ECO:0000313" key="7">
    <source>
        <dbReference type="EMBL" id="KKS04633.1"/>
    </source>
</evidence>
<dbReference type="UniPathway" id="UPA00148">
    <property type="reaction ID" value="UER00233"/>
</dbReference>
<dbReference type="InterPro" id="IPR036451">
    <property type="entry name" value="CblAdoTrfase-like_sf"/>
</dbReference>
<dbReference type="GO" id="GO:0008817">
    <property type="term" value="F:corrinoid adenosyltransferase activity"/>
    <property type="evidence" value="ECO:0007669"/>
    <property type="project" value="UniProtKB-UniRule"/>
</dbReference>
<dbReference type="GO" id="GO:0009236">
    <property type="term" value="P:cobalamin biosynthetic process"/>
    <property type="evidence" value="ECO:0007669"/>
    <property type="project" value="UniProtKB-UniRule"/>
</dbReference>
<dbReference type="AlphaFoldDB" id="A0A0G0YW25"/>
<dbReference type="GO" id="GO:0005524">
    <property type="term" value="F:ATP binding"/>
    <property type="evidence" value="ECO:0007669"/>
    <property type="project" value="UniProtKB-UniRule"/>
</dbReference>
<dbReference type="Proteomes" id="UP000034493">
    <property type="component" value="Unassembled WGS sequence"/>
</dbReference>
<comment type="pathway">
    <text evidence="4">Cofactor biosynthesis; adenosylcobalamin biosynthesis; adenosylcobalamin from cob(II)yrinate a,c-diamide: step 2/7.</text>
</comment>
<evidence type="ECO:0000313" key="8">
    <source>
        <dbReference type="Proteomes" id="UP000034493"/>
    </source>
</evidence>
<dbReference type="SUPFAM" id="SSF89028">
    <property type="entry name" value="Cobalamin adenosyltransferase-like"/>
    <property type="match status" value="2"/>
</dbReference>
<evidence type="ECO:0000256" key="1">
    <source>
        <dbReference type="ARBA" id="ARBA00022679"/>
    </source>
</evidence>
<comment type="similarity">
    <text evidence="4">Belongs to the Cob(I)alamin adenosyltransferase family.</text>
</comment>
<comment type="catalytic activity">
    <reaction evidence="4">
        <text>2 cob(II)yrinate a,c diamide + reduced [electron-transfer flavoprotein] + 2 ATP = 2 adenosylcob(III)yrinate a,c-diamide + 2 triphosphate + oxidized [electron-transfer flavoprotein] + 3 H(+)</text>
        <dbReference type="Rhea" id="RHEA:11528"/>
        <dbReference type="Rhea" id="RHEA-COMP:10685"/>
        <dbReference type="Rhea" id="RHEA-COMP:10686"/>
        <dbReference type="ChEBI" id="CHEBI:15378"/>
        <dbReference type="ChEBI" id="CHEBI:18036"/>
        <dbReference type="ChEBI" id="CHEBI:30616"/>
        <dbReference type="ChEBI" id="CHEBI:57692"/>
        <dbReference type="ChEBI" id="CHEBI:58307"/>
        <dbReference type="ChEBI" id="CHEBI:58503"/>
        <dbReference type="ChEBI" id="CHEBI:58537"/>
        <dbReference type="EC" id="2.5.1.17"/>
    </reaction>
</comment>
<keyword evidence="2 4" id="KW-0547">Nucleotide-binding</keyword>
<dbReference type="EMBL" id="LCBC01000004">
    <property type="protein sequence ID" value="KKS04633.1"/>
    <property type="molecule type" value="Genomic_DNA"/>
</dbReference>
<dbReference type="EC" id="2.5.1.17" evidence="4"/>
<keyword evidence="1 4" id="KW-0808">Transferase</keyword>
<evidence type="ECO:0000256" key="5">
    <source>
        <dbReference type="SAM" id="MobiDB-lite"/>
    </source>
</evidence>
<evidence type="ECO:0000256" key="4">
    <source>
        <dbReference type="RuleBase" id="RU366026"/>
    </source>
</evidence>
<feature type="compositionally biased region" description="Polar residues" evidence="5">
    <location>
        <begin position="65"/>
        <end position="75"/>
    </location>
</feature>
<feature type="region of interest" description="Disordered" evidence="5">
    <location>
        <begin position="54"/>
        <end position="75"/>
    </location>
</feature>
<name>A0A0G0YW25_9BACT</name>
<organism evidence="7 8">
    <name type="scientific">Candidatus Curtissbacteria bacterium GW2011_GWA2_41_24</name>
    <dbReference type="NCBI Taxonomy" id="1618411"/>
    <lineage>
        <taxon>Bacteria</taxon>
        <taxon>Candidatus Curtissiibacteriota</taxon>
    </lineage>
</organism>
<keyword evidence="4" id="KW-0169">Cobalamin biosynthesis</keyword>
<dbReference type="NCBIfam" id="TIGR00636">
    <property type="entry name" value="PduO_Nterm"/>
    <property type="match status" value="1"/>
</dbReference>
<protein>
    <recommendedName>
        <fullName evidence="4">Corrinoid adenosyltransferase</fullName>
        <ecNumber evidence="4">2.5.1.17</ecNumber>
    </recommendedName>
    <alternativeName>
        <fullName evidence="4">Cob(II)alamin adenosyltransferase</fullName>
    </alternativeName>
    <alternativeName>
        <fullName evidence="4">Cob(II)yrinic acid a,c-diamide adenosyltransferase</fullName>
    </alternativeName>
    <alternativeName>
        <fullName evidence="4">Cobinamide/cobalamin adenosyltransferase</fullName>
    </alternativeName>
</protein>
<comment type="catalytic activity">
    <reaction evidence="4">
        <text>2 cob(II)alamin + reduced [electron-transfer flavoprotein] + 2 ATP = 2 adenosylcob(III)alamin + 2 triphosphate + oxidized [electron-transfer flavoprotein] + 3 H(+)</text>
        <dbReference type="Rhea" id="RHEA:28671"/>
        <dbReference type="Rhea" id="RHEA-COMP:10685"/>
        <dbReference type="Rhea" id="RHEA-COMP:10686"/>
        <dbReference type="ChEBI" id="CHEBI:15378"/>
        <dbReference type="ChEBI" id="CHEBI:16304"/>
        <dbReference type="ChEBI" id="CHEBI:18036"/>
        <dbReference type="ChEBI" id="CHEBI:18408"/>
        <dbReference type="ChEBI" id="CHEBI:30616"/>
        <dbReference type="ChEBI" id="CHEBI:57692"/>
        <dbReference type="ChEBI" id="CHEBI:58307"/>
        <dbReference type="EC" id="2.5.1.17"/>
    </reaction>
</comment>
<gene>
    <name evidence="7" type="ORF">UU56_C0004G0034</name>
</gene>
<dbReference type="Pfam" id="PF01923">
    <property type="entry name" value="Cob_adeno_trans"/>
    <property type="match status" value="1"/>
</dbReference>